<name>A0ACC0XIM6_9ROSI</name>
<organism evidence="1 2">
    <name type="scientific">Pistacia integerrima</name>
    <dbReference type="NCBI Taxonomy" id="434235"/>
    <lineage>
        <taxon>Eukaryota</taxon>
        <taxon>Viridiplantae</taxon>
        <taxon>Streptophyta</taxon>
        <taxon>Embryophyta</taxon>
        <taxon>Tracheophyta</taxon>
        <taxon>Spermatophyta</taxon>
        <taxon>Magnoliopsida</taxon>
        <taxon>eudicotyledons</taxon>
        <taxon>Gunneridae</taxon>
        <taxon>Pentapetalae</taxon>
        <taxon>rosids</taxon>
        <taxon>malvids</taxon>
        <taxon>Sapindales</taxon>
        <taxon>Anacardiaceae</taxon>
        <taxon>Pistacia</taxon>
    </lineage>
</organism>
<evidence type="ECO:0000313" key="1">
    <source>
        <dbReference type="EMBL" id="KAJ0018258.1"/>
    </source>
</evidence>
<comment type="caution">
    <text evidence="1">The sequence shown here is derived from an EMBL/GenBank/DDBJ whole genome shotgun (WGS) entry which is preliminary data.</text>
</comment>
<keyword evidence="2" id="KW-1185">Reference proteome</keyword>
<evidence type="ECO:0000313" key="2">
    <source>
        <dbReference type="Proteomes" id="UP001163603"/>
    </source>
</evidence>
<protein>
    <submittedName>
        <fullName evidence="1">Uncharacterized protein</fullName>
    </submittedName>
</protein>
<dbReference type="EMBL" id="CM047747">
    <property type="protein sequence ID" value="KAJ0018258.1"/>
    <property type="molecule type" value="Genomic_DNA"/>
</dbReference>
<dbReference type="Proteomes" id="UP001163603">
    <property type="component" value="Chromosome 12"/>
</dbReference>
<accession>A0ACC0XIM6</accession>
<gene>
    <name evidence="1" type="ORF">Pint_12026</name>
</gene>
<sequence>MFSSLAAIIMFLSILTSRYTEADFLYALPMKLIQCLALSLFSVTATMVAFATAVYLVFFGNNLRAIALVVASLCLPIYLFASSQYTLLDPQHLQARVYDPKLVMGALLNLPGKLNLMEFQTDDLKKYLPLHKAILKCDLDFVKQFYNSDGPASEAKITVKEDTALHVAVGTGKANHFVKYLLTKMSQHQLTLKNKDGNTLRPDLNRVENNCGFIAWIEAVKHGHKKMIQQKYSEC</sequence>
<proteinExistence type="predicted"/>
<reference evidence="2" key="1">
    <citation type="journal article" date="2023" name="G3 (Bethesda)">
        <title>Genome assembly and association tests identify interacting loci associated with vigor, precocity, and sex in interspecific pistachio rootstocks.</title>
        <authorList>
            <person name="Palmer W."/>
            <person name="Jacygrad E."/>
            <person name="Sagayaradj S."/>
            <person name="Cavanaugh K."/>
            <person name="Han R."/>
            <person name="Bertier L."/>
            <person name="Beede B."/>
            <person name="Kafkas S."/>
            <person name="Golino D."/>
            <person name="Preece J."/>
            <person name="Michelmore R."/>
        </authorList>
    </citation>
    <scope>NUCLEOTIDE SEQUENCE [LARGE SCALE GENOMIC DNA]</scope>
</reference>